<gene>
    <name evidence="2" type="ORF">Scep_017398</name>
</gene>
<dbReference type="AlphaFoldDB" id="A0AAP0NVM6"/>
<organism evidence="2 3">
    <name type="scientific">Stephania cephalantha</name>
    <dbReference type="NCBI Taxonomy" id="152367"/>
    <lineage>
        <taxon>Eukaryota</taxon>
        <taxon>Viridiplantae</taxon>
        <taxon>Streptophyta</taxon>
        <taxon>Embryophyta</taxon>
        <taxon>Tracheophyta</taxon>
        <taxon>Spermatophyta</taxon>
        <taxon>Magnoliopsida</taxon>
        <taxon>Ranunculales</taxon>
        <taxon>Menispermaceae</taxon>
        <taxon>Menispermoideae</taxon>
        <taxon>Cissampelideae</taxon>
        <taxon>Stephania</taxon>
    </lineage>
</organism>
<dbReference type="Proteomes" id="UP001419268">
    <property type="component" value="Unassembled WGS sequence"/>
</dbReference>
<feature type="region of interest" description="Disordered" evidence="1">
    <location>
        <begin position="1"/>
        <end position="42"/>
    </location>
</feature>
<keyword evidence="3" id="KW-1185">Reference proteome</keyword>
<comment type="caution">
    <text evidence="2">The sequence shown here is derived from an EMBL/GenBank/DDBJ whole genome shotgun (WGS) entry which is preliminary data.</text>
</comment>
<proteinExistence type="predicted"/>
<protein>
    <submittedName>
        <fullName evidence="2">Uncharacterized protein</fullName>
    </submittedName>
</protein>
<accession>A0AAP0NVM6</accession>
<evidence type="ECO:0000256" key="1">
    <source>
        <dbReference type="SAM" id="MobiDB-lite"/>
    </source>
</evidence>
<reference evidence="2 3" key="1">
    <citation type="submission" date="2024-01" db="EMBL/GenBank/DDBJ databases">
        <title>Genome assemblies of Stephania.</title>
        <authorList>
            <person name="Yang L."/>
        </authorList>
    </citation>
    <scope>NUCLEOTIDE SEQUENCE [LARGE SCALE GENOMIC DNA]</scope>
    <source>
        <strain evidence="2">JXDWG</strain>
        <tissue evidence="2">Leaf</tissue>
    </source>
</reference>
<evidence type="ECO:0000313" key="2">
    <source>
        <dbReference type="EMBL" id="KAK9119305.1"/>
    </source>
</evidence>
<dbReference type="EMBL" id="JBBNAG010000007">
    <property type="protein sequence ID" value="KAK9119305.1"/>
    <property type="molecule type" value="Genomic_DNA"/>
</dbReference>
<evidence type="ECO:0000313" key="3">
    <source>
        <dbReference type="Proteomes" id="UP001419268"/>
    </source>
</evidence>
<sequence length="98" mass="10994">MEENSPRSQRSTEEEDILDRSTKKTKITGTDTKILAPNPLHNGQMLCSTTLARGILREKGKAVDVDNTLPRESKEDDVDMTGPIVDYETRTIKISKSF</sequence>
<name>A0AAP0NVM6_9MAGN</name>